<name>A0A9X2BZ60_9PROT</name>
<feature type="compositionally biased region" description="Basic residues" evidence="1">
    <location>
        <begin position="47"/>
        <end position="56"/>
    </location>
</feature>
<evidence type="ECO:0000256" key="1">
    <source>
        <dbReference type="SAM" id="MobiDB-lite"/>
    </source>
</evidence>
<dbReference type="RefSeq" id="WP_248669744.1">
    <property type="nucleotide sequence ID" value="NZ_JALPRX010000139.1"/>
</dbReference>
<dbReference type="EMBL" id="JALPRX010000139">
    <property type="protein sequence ID" value="MCK8787694.1"/>
    <property type="molecule type" value="Genomic_DNA"/>
</dbReference>
<keyword evidence="3" id="KW-1185">Reference proteome</keyword>
<gene>
    <name evidence="2" type="ORF">M0638_25335</name>
</gene>
<protein>
    <submittedName>
        <fullName evidence="2">Uncharacterized protein</fullName>
    </submittedName>
</protein>
<dbReference type="Proteomes" id="UP001139516">
    <property type="component" value="Unassembled WGS sequence"/>
</dbReference>
<proteinExistence type="predicted"/>
<feature type="region of interest" description="Disordered" evidence="1">
    <location>
        <begin position="35"/>
        <end position="56"/>
    </location>
</feature>
<reference evidence="2" key="1">
    <citation type="submission" date="2022-04" db="EMBL/GenBank/DDBJ databases">
        <title>Roseomonas acroporae sp. nov., isolated from coral Acropora digitifera.</title>
        <authorList>
            <person name="Sun H."/>
        </authorList>
    </citation>
    <scope>NUCLEOTIDE SEQUENCE</scope>
    <source>
        <strain evidence="2">NAR14</strain>
    </source>
</reference>
<sequence length="56" mass="6322">MRGSPRSLWLSMANRWVATGAALYAAAARTVVRQQQKSVLSAMTPKPTRRKRSRKH</sequence>
<dbReference type="AlphaFoldDB" id="A0A9X2BZ60"/>
<accession>A0A9X2BZ60</accession>
<organism evidence="2 3">
    <name type="scientific">Roseomonas acroporae</name>
    <dbReference type="NCBI Taxonomy" id="2937791"/>
    <lineage>
        <taxon>Bacteria</taxon>
        <taxon>Pseudomonadati</taxon>
        <taxon>Pseudomonadota</taxon>
        <taxon>Alphaproteobacteria</taxon>
        <taxon>Acetobacterales</taxon>
        <taxon>Roseomonadaceae</taxon>
        <taxon>Roseomonas</taxon>
    </lineage>
</organism>
<comment type="caution">
    <text evidence="2">The sequence shown here is derived from an EMBL/GenBank/DDBJ whole genome shotgun (WGS) entry which is preliminary data.</text>
</comment>
<evidence type="ECO:0000313" key="3">
    <source>
        <dbReference type="Proteomes" id="UP001139516"/>
    </source>
</evidence>
<evidence type="ECO:0000313" key="2">
    <source>
        <dbReference type="EMBL" id="MCK8787694.1"/>
    </source>
</evidence>